<dbReference type="InterPro" id="IPR006600">
    <property type="entry name" value="HTH_CenpB_DNA-bd_dom"/>
</dbReference>
<feature type="transmembrane region" description="Helical" evidence="10">
    <location>
        <begin position="683"/>
        <end position="700"/>
    </location>
</feature>
<evidence type="ECO:0000256" key="10">
    <source>
        <dbReference type="SAM" id="Phobius"/>
    </source>
</evidence>
<evidence type="ECO:0000256" key="9">
    <source>
        <dbReference type="SAM" id="MobiDB-lite"/>
    </source>
</evidence>
<dbReference type="Gene3D" id="1.20.1250.20">
    <property type="entry name" value="MFS general substrate transporter like domains"/>
    <property type="match status" value="2"/>
</dbReference>
<comment type="similarity">
    <text evidence="3">Belongs to the major facilitator superfamily. MFSD6 family.</text>
</comment>
<keyword evidence="6" id="KW-0238">DNA-binding</keyword>
<gene>
    <name evidence="12" type="ORF">ANN_05175</name>
</gene>
<dbReference type="PANTHER" id="PTHR16172">
    <property type="entry name" value="MAJOR FACILITATOR SUPERFAMILY DOMAIN-CONTAINING PROTEIN 6-LIKE"/>
    <property type="match status" value="1"/>
</dbReference>
<proteinExistence type="inferred from homology"/>
<keyword evidence="13" id="KW-1185">Reference proteome</keyword>
<keyword evidence="7 10" id="KW-0472">Membrane</keyword>
<keyword evidence="4 10" id="KW-0812">Transmembrane</keyword>
<evidence type="ECO:0000256" key="6">
    <source>
        <dbReference type="ARBA" id="ARBA00023125"/>
    </source>
</evidence>
<dbReference type="InterPro" id="IPR004875">
    <property type="entry name" value="DDE_SF_endonuclease_dom"/>
</dbReference>
<dbReference type="SUPFAM" id="SSF46689">
    <property type="entry name" value="Homeodomain-like"/>
    <property type="match status" value="2"/>
</dbReference>
<feature type="transmembrane region" description="Helical" evidence="10">
    <location>
        <begin position="761"/>
        <end position="781"/>
    </location>
</feature>
<evidence type="ECO:0000256" key="5">
    <source>
        <dbReference type="ARBA" id="ARBA00022989"/>
    </source>
</evidence>
<dbReference type="PROSITE" id="PS51253">
    <property type="entry name" value="HTH_CENPB"/>
    <property type="match status" value="1"/>
</dbReference>
<comment type="subcellular location">
    <subcellularLocation>
        <location evidence="2">Membrane</location>
        <topology evidence="2">Multi-pass membrane protein</topology>
    </subcellularLocation>
    <subcellularLocation>
        <location evidence="1">Nucleus</location>
    </subcellularLocation>
</comment>
<evidence type="ECO:0000259" key="11">
    <source>
        <dbReference type="PROSITE" id="PS51253"/>
    </source>
</evidence>
<evidence type="ECO:0000313" key="13">
    <source>
        <dbReference type="Proteomes" id="UP001148838"/>
    </source>
</evidence>
<feature type="compositionally biased region" description="Polar residues" evidence="9">
    <location>
        <begin position="916"/>
        <end position="928"/>
    </location>
</feature>
<dbReference type="InterPro" id="IPR024989">
    <property type="entry name" value="MFS_assoc_dom"/>
</dbReference>
<feature type="transmembrane region" description="Helical" evidence="10">
    <location>
        <begin position="613"/>
        <end position="642"/>
    </location>
</feature>
<evidence type="ECO:0000256" key="4">
    <source>
        <dbReference type="ARBA" id="ARBA00022692"/>
    </source>
</evidence>
<feature type="transmembrane region" description="Helical" evidence="10">
    <location>
        <begin position="793"/>
        <end position="813"/>
    </location>
</feature>
<dbReference type="InterPro" id="IPR036259">
    <property type="entry name" value="MFS_trans_sf"/>
</dbReference>
<feature type="transmembrane region" description="Helical" evidence="10">
    <location>
        <begin position="61"/>
        <end position="80"/>
    </location>
</feature>
<evidence type="ECO:0000256" key="8">
    <source>
        <dbReference type="ARBA" id="ARBA00023242"/>
    </source>
</evidence>
<evidence type="ECO:0000256" key="1">
    <source>
        <dbReference type="ARBA" id="ARBA00004123"/>
    </source>
</evidence>
<dbReference type="Pfam" id="PF03184">
    <property type="entry name" value="DDE_1"/>
    <property type="match status" value="1"/>
</dbReference>
<reference evidence="12 13" key="1">
    <citation type="journal article" date="2022" name="Allergy">
        <title>Genome assembly and annotation of Periplaneta americana reveal a comprehensive cockroach allergen profile.</title>
        <authorList>
            <person name="Wang L."/>
            <person name="Xiong Q."/>
            <person name="Saelim N."/>
            <person name="Wang L."/>
            <person name="Nong W."/>
            <person name="Wan A.T."/>
            <person name="Shi M."/>
            <person name="Liu X."/>
            <person name="Cao Q."/>
            <person name="Hui J.H.L."/>
            <person name="Sookrung N."/>
            <person name="Leung T.F."/>
            <person name="Tungtrongchitr A."/>
            <person name="Tsui S.K.W."/>
        </authorList>
    </citation>
    <scope>NUCLEOTIDE SEQUENCE [LARGE SCALE GENOMIC DNA]</scope>
    <source>
        <strain evidence="12">PWHHKU_190912</strain>
    </source>
</reference>
<feature type="transmembrane region" description="Helical" evidence="10">
    <location>
        <begin position="856"/>
        <end position="876"/>
    </location>
</feature>
<dbReference type="Proteomes" id="UP001148838">
    <property type="component" value="Unassembled WGS sequence"/>
</dbReference>
<keyword evidence="5 10" id="KW-1133">Transmembrane helix</keyword>
<protein>
    <recommendedName>
        <fullName evidence="11">HTH CENPB-type domain-containing protein</fullName>
    </recommendedName>
</protein>
<feature type="transmembrane region" description="Helical" evidence="10">
    <location>
        <begin position="825"/>
        <end position="844"/>
    </location>
</feature>
<evidence type="ECO:0000256" key="7">
    <source>
        <dbReference type="ARBA" id="ARBA00023136"/>
    </source>
</evidence>
<organism evidence="12 13">
    <name type="scientific">Periplaneta americana</name>
    <name type="common">American cockroach</name>
    <name type="synonym">Blatta americana</name>
    <dbReference type="NCBI Taxonomy" id="6978"/>
    <lineage>
        <taxon>Eukaryota</taxon>
        <taxon>Metazoa</taxon>
        <taxon>Ecdysozoa</taxon>
        <taxon>Arthropoda</taxon>
        <taxon>Hexapoda</taxon>
        <taxon>Insecta</taxon>
        <taxon>Pterygota</taxon>
        <taxon>Neoptera</taxon>
        <taxon>Polyneoptera</taxon>
        <taxon>Dictyoptera</taxon>
        <taxon>Blattodea</taxon>
        <taxon>Blattoidea</taxon>
        <taxon>Blattidae</taxon>
        <taxon>Blattinae</taxon>
        <taxon>Periplaneta</taxon>
    </lineage>
</organism>
<feature type="transmembrane region" description="Helical" evidence="10">
    <location>
        <begin position="24"/>
        <end position="49"/>
    </location>
</feature>
<dbReference type="PANTHER" id="PTHR16172:SF30">
    <property type="entry name" value="SUGAR BABY, ISOFORM C"/>
    <property type="match status" value="1"/>
</dbReference>
<dbReference type="Pfam" id="PF12832">
    <property type="entry name" value="MFS_1_like"/>
    <property type="match status" value="1"/>
</dbReference>
<dbReference type="CDD" id="cd17335">
    <property type="entry name" value="MFS_MFSD6"/>
    <property type="match status" value="1"/>
</dbReference>
<dbReference type="InterPro" id="IPR007889">
    <property type="entry name" value="HTH_Psq"/>
</dbReference>
<name>A0ABQ8TAE6_PERAM</name>
<dbReference type="EMBL" id="JAJSOF020000013">
    <property type="protein sequence ID" value="KAJ4443503.1"/>
    <property type="molecule type" value="Genomic_DNA"/>
</dbReference>
<evidence type="ECO:0000313" key="12">
    <source>
        <dbReference type="EMBL" id="KAJ4443503.1"/>
    </source>
</evidence>
<evidence type="ECO:0000256" key="3">
    <source>
        <dbReference type="ARBA" id="ARBA00005241"/>
    </source>
</evidence>
<dbReference type="InterPro" id="IPR051717">
    <property type="entry name" value="MFS_MFSD6"/>
</dbReference>
<dbReference type="Gene3D" id="1.10.10.60">
    <property type="entry name" value="Homeodomain-like"/>
    <property type="match status" value="2"/>
</dbReference>
<feature type="domain" description="HTH CENPB-type" evidence="11">
    <location>
        <begin position="197"/>
        <end position="270"/>
    </location>
</feature>
<dbReference type="SUPFAM" id="SSF103473">
    <property type="entry name" value="MFS general substrate transporter"/>
    <property type="match status" value="2"/>
</dbReference>
<feature type="region of interest" description="Disordered" evidence="9">
    <location>
        <begin position="916"/>
        <end position="936"/>
    </location>
</feature>
<dbReference type="Pfam" id="PF03221">
    <property type="entry name" value="HTH_Tnp_Tc5"/>
    <property type="match status" value="1"/>
</dbReference>
<accession>A0ABQ8TAE6</accession>
<keyword evidence="8" id="KW-0539">Nucleus</keyword>
<sequence length="956" mass="107036">MSRSEQKWCTAPVVPFLPIYARQLGFSSVVVGTIYTVLPITGMLAKPIFGAVADHFQLQKTLFLAFQILTAITFFGIQFIPEIQMENLNQVTLDCDGTVFFKTCSDDMDKCAEARVIAESSGNDTVLCEVNMAFPCKKVRTSEERLHIIEEVEKNPTEKRIDIAKHLGLPPSTLNCIMAKKIEIRQQADKCGTAAKKRKTGKEPTYSELENVLFSWYQQARASGIPIDGTILKEKSLKIAETICIEWLDLFATDLWFQRLPELLEEYEPRDIYNADETGLFFNCLPDRTLALKGESCHGGKSAKERLTVLLCTNTDGSDKQVPIVTGKSAKSRCFKNVKKLPVKYYANSKAWMTSEIFRDILHALDKFFGAKGRKILLFIDNCAAHSPDTSSSKNVKVMFYPPKCTSVVQPLDLGVIKNFKQAYRKQLVQRALCLMDERKELETGTAGVDFDAYVSVDQELATCDVLSVEEMCEEVASFQEALSAFETMRAFIHAHEIAARDQVNIINIEKLLFSLESKDASIVGLLLPTKLKLYTLLVRNTIHRLHTTSIAMLARFPELQERHRNSENMMHTQVPSSLVHPRSTCFCYVLFEALVLRKPSVTDSNVADFYQFWLFFLLMVLSWISMAVVVSIGDAICFEMLGDQPSRYGHQRLWGAVGWGIFAVIAGVLVDEMSKGKSQEDYTIVFYMMLVMLLLDVFVSSKIKFLRTKWHLEDMATAEGCDMVHWMKTIEGLVMGVQCFGGELPFLFLSGRILRKIGHVHTMSLILFAFGLRFIIYSVLKDPWWCLPVELFQGFTFGLFYATMASYASIVAPPGTEATVQGTVGAVFEGVGVSLGSLLGGILYDKFGGAKTFRIYGTASLALFIIHALVQLLLGRKSHYSEKARGDNAGEMSPGSNTESYPAFARIGLRENPGKNLNQITCPNRDSNPGHLVSRPDALTVTPQVWTSSNILEQQ</sequence>
<dbReference type="Pfam" id="PF04218">
    <property type="entry name" value="CENP-B_N"/>
    <property type="match status" value="1"/>
</dbReference>
<dbReference type="InterPro" id="IPR009057">
    <property type="entry name" value="Homeodomain-like_sf"/>
</dbReference>
<comment type="caution">
    <text evidence="12">The sequence shown here is derived from an EMBL/GenBank/DDBJ whole genome shotgun (WGS) entry which is preliminary data.</text>
</comment>
<feature type="transmembrane region" description="Helical" evidence="10">
    <location>
        <begin position="654"/>
        <end position="671"/>
    </location>
</feature>
<evidence type="ECO:0000256" key="2">
    <source>
        <dbReference type="ARBA" id="ARBA00004141"/>
    </source>
</evidence>